<feature type="signal peptide" evidence="1">
    <location>
        <begin position="1"/>
        <end position="19"/>
    </location>
</feature>
<dbReference type="RefSeq" id="WP_248940220.1">
    <property type="nucleotide sequence ID" value="NZ_JAKIKS010000035.1"/>
</dbReference>
<gene>
    <name evidence="2" type="ORF">L2764_10775</name>
</gene>
<evidence type="ECO:0000313" key="2">
    <source>
        <dbReference type="EMBL" id="MCL1124945.1"/>
    </source>
</evidence>
<evidence type="ECO:0000313" key="3">
    <source>
        <dbReference type="Proteomes" id="UP001203423"/>
    </source>
</evidence>
<sequence>MKFIYASLFSAMLGTNAMASDGQLEKASQLASIQSSALSGSTVSALINDHIPLGSAYDSQREVFLNVQPVSGQIDETFGNTELSFKTGIDMSYEDILSTLAGSVDVNVNFPVVRVSAGASMATEMASSTYSSSYTFSASSVPKKRLLLPDDASRGYTLSTAGNEVATSYQSKIQELVGDEFVYAIEYGANLLVNLKIEYGSNKDKSDIGGYLDVDLYGGVFNVGGELKYLQEETKSSVKITVRAVQRGGDPKQLLSIIPNNIITCSLENPAPCFDMFKEAVDYSKNQFQAQLQTLDDYNVVNYYMTRYDSSSLALKALAPEYQQVRYATKLLISDLEEDFQQALMDEHRASELLTSYYAYLPEAQRNAVEVIKQAAYDNAWFFYTAADFCRDNPFGTSCEDSYNAMKQDCLQRGLSCPQSYDITQLQLPTTTDLDWKQCEMARQEAVRSGVIVDEESTIYRNMRWAPTFIDSARPALGILNWRLCEAALNTYGDTFLN</sequence>
<protein>
    <submittedName>
        <fullName evidence="2">Internalin</fullName>
    </submittedName>
</protein>
<feature type="chain" id="PRO_5045329605" evidence="1">
    <location>
        <begin position="20"/>
        <end position="498"/>
    </location>
</feature>
<keyword evidence="1" id="KW-0732">Signal</keyword>
<dbReference type="Proteomes" id="UP001203423">
    <property type="component" value="Unassembled WGS sequence"/>
</dbReference>
<name>A0ABT0LC58_9GAMM</name>
<keyword evidence="3" id="KW-1185">Reference proteome</keyword>
<accession>A0ABT0LC58</accession>
<comment type="caution">
    <text evidence="2">The sequence shown here is derived from an EMBL/GenBank/DDBJ whole genome shotgun (WGS) entry which is preliminary data.</text>
</comment>
<organism evidence="2 3">
    <name type="scientific">Shewanella surugensis</name>
    <dbReference type="NCBI Taxonomy" id="212020"/>
    <lineage>
        <taxon>Bacteria</taxon>
        <taxon>Pseudomonadati</taxon>
        <taxon>Pseudomonadota</taxon>
        <taxon>Gammaproteobacteria</taxon>
        <taxon>Alteromonadales</taxon>
        <taxon>Shewanellaceae</taxon>
        <taxon>Shewanella</taxon>
    </lineage>
</organism>
<evidence type="ECO:0000256" key="1">
    <source>
        <dbReference type="SAM" id="SignalP"/>
    </source>
</evidence>
<dbReference type="EMBL" id="JAKIKS010000035">
    <property type="protein sequence ID" value="MCL1124945.1"/>
    <property type="molecule type" value="Genomic_DNA"/>
</dbReference>
<proteinExistence type="predicted"/>
<reference evidence="2 3" key="1">
    <citation type="submission" date="2022-01" db="EMBL/GenBank/DDBJ databases">
        <title>Whole genome-based taxonomy of the Shewanellaceae.</title>
        <authorList>
            <person name="Martin-Rodriguez A.J."/>
        </authorList>
    </citation>
    <scope>NUCLEOTIDE SEQUENCE [LARGE SCALE GENOMIC DNA]</scope>
    <source>
        <strain evidence="2 3">DSM 17177</strain>
    </source>
</reference>